<accession>A0AA88HBR3</accession>
<protein>
    <submittedName>
        <fullName evidence="1">Uncharacterized protein</fullName>
    </submittedName>
</protein>
<dbReference type="GO" id="GO:0004077">
    <property type="term" value="F:biotin--[biotin carboxyl-carrier protein] ligase activity"/>
    <property type="evidence" value="ECO:0007669"/>
    <property type="project" value="TreeGrafter"/>
</dbReference>
<dbReference type="AlphaFoldDB" id="A0AA88HBR3"/>
<dbReference type="EMBL" id="JAVRJZ010000020">
    <property type="protein sequence ID" value="KAK2705903.1"/>
    <property type="molecule type" value="Genomic_DNA"/>
</dbReference>
<gene>
    <name evidence="1" type="ORF">QYM36_016050</name>
</gene>
<name>A0AA88HBR3_ARTSF</name>
<dbReference type="Proteomes" id="UP001187531">
    <property type="component" value="Unassembled WGS sequence"/>
</dbReference>
<evidence type="ECO:0000313" key="2">
    <source>
        <dbReference type="Proteomes" id="UP001187531"/>
    </source>
</evidence>
<reference evidence="1" key="1">
    <citation type="submission" date="2023-07" db="EMBL/GenBank/DDBJ databases">
        <title>Chromosome-level genome assembly of Artemia franciscana.</title>
        <authorList>
            <person name="Jo E."/>
        </authorList>
    </citation>
    <scope>NUCLEOTIDE SEQUENCE</scope>
    <source>
        <tissue evidence="1">Whole body</tissue>
    </source>
</reference>
<proteinExistence type="predicted"/>
<dbReference type="PANTHER" id="PTHR12835:SF5">
    <property type="entry name" value="BIOTIN--PROTEIN LIGASE"/>
    <property type="match status" value="1"/>
</dbReference>
<organism evidence="1 2">
    <name type="scientific">Artemia franciscana</name>
    <name type="common">Brine shrimp</name>
    <name type="synonym">Artemia sanfranciscana</name>
    <dbReference type="NCBI Taxonomy" id="6661"/>
    <lineage>
        <taxon>Eukaryota</taxon>
        <taxon>Metazoa</taxon>
        <taxon>Ecdysozoa</taxon>
        <taxon>Arthropoda</taxon>
        <taxon>Crustacea</taxon>
        <taxon>Branchiopoda</taxon>
        <taxon>Anostraca</taxon>
        <taxon>Artemiidae</taxon>
        <taxon>Artemia</taxon>
    </lineage>
</organism>
<keyword evidence="2" id="KW-1185">Reference proteome</keyword>
<feature type="non-terminal residue" evidence="1">
    <location>
        <position position="125"/>
    </location>
</feature>
<feature type="non-terminal residue" evidence="1">
    <location>
        <position position="1"/>
    </location>
</feature>
<comment type="caution">
    <text evidence="1">The sequence shown here is derived from an EMBL/GenBank/DDBJ whole genome shotgun (WGS) entry which is preliminary data.</text>
</comment>
<sequence length="125" mass="14049">VERSLWQNVQELKKIIRETLYRLDIQLNTDDYINALCPTPLHLFGGYSSGLALTGLRKKWQIDDLSQGAGSKFDWPKFSQALRTKELGKSVIFGEVVTSTMDIAEEIEDEINGIIVVSHVQLAGK</sequence>
<evidence type="ECO:0000313" key="1">
    <source>
        <dbReference type="EMBL" id="KAK2705903.1"/>
    </source>
</evidence>
<dbReference type="GO" id="GO:0005737">
    <property type="term" value="C:cytoplasm"/>
    <property type="evidence" value="ECO:0007669"/>
    <property type="project" value="TreeGrafter"/>
</dbReference>
<dbReference type="PANTHER" id="PTHR12835">
    <property type="entry name" value="BIOTIN PROTEIN LIGASE"/>
    <property type="match status" value="1"/>
</dbReference>